<evidence type="ECO:0000256" key="1">
    <source>
        <dbReference type="ARBA" id="ARBA00004571"/>
    </source>
</evidence>
<gene>
    <name evidence="21" type="ORF">F0919_14585</name>
</gene>
<feature type="compositionally biased region" description="Basic and acidic residues" evidence="15">
    <location>
        <begin position="59"/>
        <end position="70"/>
    </location>
</feature>
<feature type="domain" description="Soluble ligand binding" evidence="19">
    <location>
        <begin position="565"/>
        <end position="609"/>
    </location>
</feature>
<evidence type="ECO:0000256" key="17">
    <source>
        <dbReference type="SAM" id="SignalP"/>
    </source>
</evidence>
<evidence type="ECO:0000256" key="14">
    <source>
        <dbReference type="ARBA" id="ARBA00023288"/>
    </source>
</evidence>
<evidence type="ECO:0000256" key="7">
    <source>
        <dbReference type="ARBA" id="ARBA00022729"/>
    </source>
</evidence>
<dbReference type="PANTHER" id="PTHR33619:SF3">
    <property type="entry name" value="POLYSACCHARIDE EXPORT PROTEIN GFCE-RELATED"/>
    <property type="match status" value="1"/>
</dbReference>
<keyword evidence="9" id="KW-0406">Ion transport</keyword>
<feature type="domain" description="SLBB" evidence="20">
    <location>
        <begin position="211"/>
        <end position="287"/>
    </location>
</feature>
<evidence type="ECO:0000313" key="21">
    <source>
        <dbReference type="EMBL" id="KAA5533755.1"/>
    </source>
</evidence>
<evidence type="ECO:0000313" key="22">
    <source>
        <dbReference type="Proteomes" id="UP000323632"/>
    </source>
</evidence>
<keyword evidence="10" id="KW-0626">Porin</keyword>
<dbReference type="GO" id="GO:0009279">
    <property type="term" value="C:cell outer membrane"/>
    <property type="evidence" value="ECO:0007669"/>
    <property type="project" value="UniProtKB-SubCell"/>
</dbReference>
<dbReference type="GO" id="GO:0006811">
    <property type="term" value="P:monoatomic ion transport"/>
    <property type="evidence" value="ECO:0007669"/>
    <property type="project" value="UniProtKB-KW"/>
</dbReference>
<evidence type="ECO:0000259" key="19">
    <source>
        <dbReference type="Pfam" id="PF10531"/>
    </source>
</evidence>
<comment type="subcellular location">
    <subcellularLocation>
        <location evidence="1">Cell outer membrane</location>
        <topology evidence="1">Multi-pass membrane protein</topology>
    </subcellularLocation>
</comment>
<keyword evidence="14" id="KW-0449">Lipoprotein</keyword>
<keyword evidence="12" id="KW-0564">Palmitate</keyword>
<dbReference type="Pfam" id="PF22461">
    <property type="entry name" value="SLBB_2"/>
    <property type="match status" value="1"/>
</dbReference>
<evidence type="ECO:0000256" key="5">
    <source>
        <dbReference type="ARBA" id="ARBA00022597"/>
    </source>
</evidence>
<evidence type="ECO:0000256" key="16">
    <source>
        <dbReference type="SAM" id="Phobius"/>
    </source>
</evidence>
<evidence type="ECO:0000256" key="10">
    <source>
        <dbReference type="ARBA" id="ARBA00023114"/>
    </source>
</evidence>
<comment type="similarity">
    <text evidence="2">Belongs to the BexD/CtrA/VexA family.</text>
</comment>
<keyword evidence="16" id="KW-1133">Transmembrane helix</keyword>
<keyword evidence="13" id="KW-0998">Cell outer membrane</keyword>
<reference evidence="21 22" key="1">
    <citation type="submission" date="2019-09" db="EMBL/GenBank/DDBJ databases">
        <title>Genome sequence and assembly of Taibaiella sp.</title>
        <authorList>
            <person name="Chhetri G."/>
        </authorList>
    </citation>
    <scope>NUCLEOTIDE SEQUENCE [LARGE SCALE GENOMIC DNA]</scope>
    <source>
        <strain evidence="21 22">KVB11</strain>
    </source>
</reference>
<keyword evidence="3" id="KW-0813">Transport</keyword>
<feature type="domain" description="Soluble ligand binding" evidence="19">
    <location>
        <begin position="691"/>
        <end position="731"/>
    </location>
</feature>
<dbReference type="Pfam" id="PF02563">
    <property type="entry name" value="Poly_export"/>
    <property type="match status" value="1"/>
</dbReference>
<keyword evidence="7 17" id="KW-0732">Signal</keyword>
<feature type="chain" id="PRO_5024435979" evidence="17">
    <location>
        <begin position="28"/>
        <end position="802"/>
    </location>
</feature>
<evidence type="ECO:0000256" key="3">
    <source>
        <dbReference type="ARBA" id="ARBA00022448"/>
    </source>
</evidence>
<keyword evidence="6 16" id="KW-0812">Transmembrane</keyword>
<evidence type="ECO:0000259" key="18">
    <source>
        <dbReference type="Pfam" id="PF02563"/>
    </source>
</evidence>
<comment type="caution">
    <text evidence="21">The sequence shown here is derived from an EMBL/GenBank/DDBJ whole genome shotgun (WGS) entry which is preliminary data.</text>
</comment>
<dbReference type="PANTHER" id="PTHR33619">
    <property type="entry name" value="POLYSACCHARIDE EXPORT PROTEIN GFCE-RELATED"/>
    <property type="match status" value="1"/>
</dbReference>
<feature type="compositionally biased region" description="Low complexity" evidence="15">
    <location>
        <begin position="71"/>
        <end position="84"/>
    </location>
</feature>
<dbReference type="Proteomes" id="UP000323632">
    <property type="component" value="Unassembled WGS sequence"/>
</dbReference>
<name>A0A5M6CK89_9BACT</name>
<evidence type="ECO:0000256" key="12">
    <source>
        <dbReference type="ARBA" id="ARBA00023139"/>
    </source>
</evidence>
<feature type="domain" description="Soluble ligand binding" evidence="19">
    <location>
        <begin position="294"/>
        <end position="330"/>
    </location>
</feature>
<feature type="domain" description="Soluble ligand binding" evidence="19">
    <location>
        <begin position="377"/>
        <end position="424"/>
    </location>
</feature>
<dbReference type="RefSeq" id="WP_150033501.1">
    <property type="nucleotide sequence ID" value="NZ_VWSH01000003.1"/>
</dbReference>
<evidence type="ECO:0000256" key="15">
    <source>
        <dbReference type="SAM" id="MobiDB-lite"/>
    </source>
</evidence>
<dbReference type="InterPro" id="IPR003715">
    <property type="entry name" value="Poly_export_N"/>
</dbReference>
<organism evidence="21 22">
    <name type="scientific">Taibaiella lutea</name>
    <dbReference type="NCBI Taxonomy" id="2608001"/>
    <lineage>
        <taxon>Bacteria</taxon>
        <taxon>Pseudomonadati</taxon>
        <taxon>Bacteroidota</taxon>
        <taxon>Chitinophagia</taxon>
        <taxon>Chitinophagales</taxon>
        <taxon>Chitinophagaceae</taxon>
        <taxon>Taibaiella</taxon>
    </lineage>
</organism>
<dbReference type="GO" id="GO:0015288">
    <property type="term" value="F:porin activity"/>
    <property type="evidence" value="ECO:0007669"/>
    <property type="project" value="UniProtKB-KW"/>
</dbReference>
<proteinExistence type="inferred from homology"/>
<feature type="compositionally biased region" description="Low complexity" evidence="15">
    <location>
        <begin position="27"/>
        <end position="42"/>
    </location>
</feature>
<dbReference type="Gene3D" id="3.10.560.10">
    <property type="entry name" value="Outer membrane lipoprotein wza domain like"/>
    <property type="match status" value="6"/>
</dbReference>
<keyword evidence="4" id="KW-1134">Transmembrane beta strand</keyword>
<feature type="transmembrane region" description="Helical" evidence="16">
    <location>
        <begin position="780"/>
        <end position="798"/>
    </location>
</feature>
<keyword evidence="22" id="KW-1185">Reference proteome</keyword>
<dbReference type="AlphaFoldDB" id="A0A5M6CK89"/>
<dbReference type="GO" id="GO:0015159">
    <property type="term" value="F:polysaccharide transmembrane transporter activity"/>
    <property type="evidence" value="ECO:0007669"/>
    <property type="project" value="InterPro"/>
</dbReference>
<dbReference type="GO" id="GO:0046930">
    <property type="term" value="C:pore complex"/>
    <property type="evidence" value="ECO:0007669"/>
    <property type="project" value="UniProtKB-KW"/>
</dbReference>
<keyword evidence="11 16" id="KW-0472">Membrane</keyword>
<dbReference type="Pfam" id="PF10531">
    <property type="entry name" value="SLBB"/>
    <property type="match status" value="5"/>
</dbReference>
<dbReference type="InterPro" id="IPR049712">
    <property type="entry name" value="Poly_export"/>
</dbReference>
<accession>A0A5M6CK89</accession>
<feature type="region of interest" description="Disordered" evidence="15">
    <location>
        <begin position="59"/>
        <end position="98"/>
    </location>
</feature>
<feature type="compositionally biased region" description="Basic and acidic residues" evidence="15">
    <location>
        <begin position="85"/>
        <end position="95"/>
    </location>
</feature>
<keyword evidence="5" id="KW-0762">Sugar transport</keyword>
<feature type="domain" description="Soluble ligand binding" evidence="19">
    <location>
        <begin position="467"/>
        <end position="514"/>
    </location>
</feature>
<evidence type="ECO:0000259" key="20">
    <source>
        <dbReference type="Pfam" id="PF22461"/>
    </source>
</evidence>
<evidence type="ECO:0000256" key="11">
    <source>
        <dbReference type="ARBA" id="ARBA00023136"/>
    </source>
</evidence>
<sequence>MPNRIVKYFSKALSVLVLTMGPYFATAQQPQPKTQTPTTVPTIDPSTVTPEQIKEIMDQNKDQADQKQDNNSDQQQDQNNTQKTTEVEKTRKENRGINIETGLPIFGNEIFNNNASTFAPEANRPVPSNYVLGPGDKIVVNVTGNSVVSFNTIVTPDGSVSLREFGKVFVAGRTIENATTIIKEKLKANRFAVDNGTNVDVTITNIRTIHIHIIGQVRTPGDYDVSSLTTVFNALYQSGGITNNGTFRAVRVIRNNEQIAQIDIYDYLLKGDLSNNITLRDGDIVQVKEYNVRVSMEGEVKRPAYFEVLPGETLSDVIRFAGGFTDLAYKFSIKAIQLTDRQQRIKDIPRTEFESYTPLKGDKYTVSRILNKVENRVSIAGAVYRPGDFELTDGLTLRELILKADGLKEDAYLERGYITRQKEDNSAEVIPFYVKGIMDGTDPDILLKKEDQIQLSSLFDYTDAYTVSIAGKVRVAGTFPFHSGMTVEDLILSGGGFADGANMMEVEIARRVKDSDKQKKDAKLSTVIKVLIDPELKLADSKFKLEPFDVVSVFALPGYVKPQFVTIEGEVMNPGTFALITKNDRISDVINRANGFTAFANLKGASLKRHDLIETQSDAEQQEYKKQLLLQRQKEEIADTSMLNGLINNQTKRNDFVGINLPEIMEKPKGKKDLIVLDGDVINVPRTLQTVKVTGEVYSPKTIVYTNGKSLREYISRSGGFTEDAKASDAYVLYANGDTKSTRSFLFFRNYPNIEPGAEIFIPRRKPRKERDGASVAQTWVGLTASMASVAAIIYAIVNANK</sequence>
<dbReference type="InterPro" id="IPR054765">
    <property type="entry name" value="SLBB_dom"/>
</dbReference>
<keyword evidence="8" id="KW-0625">Polysaccharide transport</keyword>
<evidence type="ECO:0000256" key="2">
    <source>
        <dbReference type="ARBA" id="ARBA00009450"/>
    </source>
</evidence>
<feature type="domain" description="Polysaccharide export protein N-terminal" evidence="18">
    <location>
        <begin position="125"/>
        <end position="202"/>
    </location>
</feature>
<evidence type="ECO:0000256" key="13">
    <source>
        <dbReference type="ARBA" id="ARBA00023237"/>
    </source>
</evidence>
<feature type="signal peptide" evidence="17">
    <location>
        <begin position="1"/>
        <end position="27"/>
    </location>
</feature>
<dbReference type="InterPro" id="IPR019554">
    <property type="entry name" value="Soluble_ligand-bd"/>
</dbReference>
<feature type="region of interest" description="Disordered" evidence="15">
    <location>
        <begin position="27"/>
        <end position="46"/>
    </location>
</feature>
<evidence type="ECO:0000256" key="8">
    <source>
        <dbReference type="ARBA" id="ARBA00023047"/>
    </source>
</evidence>
<evidence type="ECO:0000256" key="4">
    <source>
        <dbReference type="ARBA" id="ARBA00022452"/>
    </source>
</evidence>
<evidence type="ECO:0000256" key="6">
    <source>
        <dbReference type="ARBA" id="ARBA00022692"/>
    </source>
</evidence>
<evidence type="ECO:0000256" key="9">
    <source>
        <dbReference type="ARBA" id="ARBA00023065"/>
    </source>
</evidence>
<protein>
    <submittedName>
        <fullName evidence="21">Capsule biosynthesis protein</fullName>
    </submittedName>
</protein>
<dbReference type="EMBL" id="VWSH01000003">
    <property type="protein sequence ID" value="KAA5533755.1"/>
    <property type="molecule type" value="Genomic_DNA"/>
</dbReference>